<proteinExistence type="predicted"/>
<evidence type="ECO:0000313" key="2">
    <source>
        <dbReference type="EMBL" id="MDK2125457.1"/>
    </source>
</evidence>
<feature type="compositionally biased region" description="Pro residues" evidence="1">
    <location>
        <begin position="103"/>
        <end position="115"/>
    </location>
</feature>
<evidence type="ECO:0000313" key="3">
    <source>
        <dbReference type="Proteomes" id="UP001172778"/>
    </source>
</evidence>
<sequence length="140" mass="14647">MKRVLRTTDLLTAASPIGPAMLIGKAEIPLQGTGKKWRDKGTSLFVQGDEARVMLPGAYTAGAYSIPGNLLLKIDGPPTLSRKLKVGGKWAVLADPVNLKGKPAPPAIQPGPAPTPDGNGNYPGQKAGKFLQPKAKTRSI</sequence>
<reference evidence="2" key="1">
    <citation type="submission" date="2023-03" db="EMBL/GenBank/DDBJ databases">
        <title>Chitinimonas shenzhenensis gen. nov., sp. nov., a novel member of family Burkholderiaceae isolated from activated sludge collected in Shen Zhen, China.</title>
        <authorList>
            <person name="Wang X."/>
        </authorList>
    </citation>
    <scope>NUCLEOTIDE SEQUENCE</scope>
    <source>
        <strain evidence="2">DQS-5</strain>
    </source>
</reference>
<dbReference type="EMBL" id="JARRAF010000019">
    <property type="protein sequence ID" value="MDK2125457.1"/>
    <property type="molecule type" value="Genomic_DNA"/>
</dbReference>
<dbReference type="Pfam" id="PF19267">
    <property type="entry name" value="CIS_spike_tip"/>
    <property type="match status" value="1"/>
</dbReference>
<evidence type="ECO:0000256" key="1">
    <source>
        <dbReference type="SAM" id="MobiDB-lite"/>
    </source>
</evidence>
<organism evidence="2 3">
    <name type="scientific">Parachitinimonas caeni</name>
    <dbReference type="NCBI Taxonomy" id="3031301"/>
    <lineage>
        <taxon>Bacteria</taxon>
        <taxon>Pseudomonadati</taxon>
        <taxon>Pseudomonadota</taxon>
        <taxon>Betaproteobacteria</taxon>
        <taxon>Neisseriales</taxon>
        <taxon>Chitinibacteraceae</taxon>
        <taxon>Parachitinimonas</taxon>
    </lineage>
</organism>
<gene>
    <name evidence="2" type="ORF">PZA18_15490</name>
</gene>
<dbReference type="InterPro" id="IPR045362">
    <property type="entry name" value="CIS_spike_tip"/>
</dbReference>
<feature type="region of interest" description="Disordered" evidence="1">
    <location>
        <begin position="101"/>
        <end position="140"/>
    </location>
</feature>
<dbReference type="RefSeq" id="WP_284101767.1">
    <property type="nucleotide sequence ID" value="NZ_JARRAF010000019.1"/>
</dbReference>
<name>A0ABT7E3H4_9NEIS</name>
<comment type="caution">
    <text evidence="2">The sequence shown here is derived from an EMBL/GenBank/DDBJ whole genome shotgun (WGS) entry which is preliminary data.</text>
</comment>
<keyword evidence="3" id="KW-1185">Reference proteome</keyword>
<protein>
    <submittedName>
        <fullName evidence="2">Uncharacterized protein</fullName>
    </submittedName>
</protein>
<accession>A0ABT7E3H4</accession>
<dbReference type="Proteomes" id="UP001172778">
    <property type="component" value="Unassembled WGS sequence"/>
</dbReference>